<evidence type="ECO:0000313" key="1">
    <source>
        <dbReference type="EMBL" id="GIY74706.1"/>
    </source>
</evidence>
<accession>A0AAV4VW89</accession>
<protein>
    <submittedName>
        <fullName evidence="1">Uncharacterized protein</fullName>
    </submittedName>
</protein>
<dbReference type="EMBL" id="BPLR01015246">
    <property type="protein sequence ID" value="GIY74706.1"/>
    <property type="molecule type" value="Genomic_DNA"/>
</dbReference>
<dbReference type="Proteomes" id="UP001054945">
    <property type="component" value="Unassembled WGS sequence"/>
</dbReference>
<sequence length="110" mass="12229">MFCIFTEAAGVFFQTHPPTQNKKKKSLTPACSLFFSAPHLVEPCDKSNPSIPPACLNINIPSEFGVVFKTETMGHRFSHLYKPTLSNPINSCKEVSAEEGSRKIFCLDFC</sequence>
<reference evidence="1 2" key="1">
    <citation type="submission" date="2021-06" db="EMBL/GenBank/DDBJ databases">
        <title>Caerostris extrusa draft genome.</title>
        <authorList>
            <person name="Kono N."/>
            <person name="Arakawa K."/>
        </authorList>
    </citation>
    <scope>NUCLEOTIDE SEQUENCE [LARGE SCALE GENOMIC DNA]</scope>
</reference>
<gene>
    <name evidence="1" type="ORF">CEXT_233761</name>
</gene>
<organism evidence="1 2">
    <name type="scientific">Caerostris extrusa</name>
    <name type="common">Bark spider</name>
    <name type="synonym">Caerostris bankana</name>
    <dbReference type="NCBI Taxonomy" id="172846"/>
    <lineage>
        <taxon>Eukaryota</taxon>
        <taxon>Metazoa</taxon>
        <taxon>Ecdysozoa</taxon>
        <taxon>Arthropoda</taxon>
        <taxon>Chelicerata</taxon>
        <taxon>Arachnida</taxon>
        <taxon>Araneae</taxon>
        <taxon>Araneomorphae</taxon>
        <taxon>Entelegynae</taxon>
        <taxon>Araneoidea</taxon>
        <taxon>Araneidae</taxon>
        <taxon>Caerostris</taxon>
    </lineage>
</organism>
<proteinExistence type="predicted"/>
<dbReference type="AlphaFoldDB" id="A0AAV4VW89"/>
<evidence type="ECO:0000313" key="2">
    <source>
        <dbReference type="Proteomes" id="UP001054945"/>
    </source>
</evidence>
<name>A0AAV4VW89_CAEEX</name>
<comment type="caution">
    <text evidence="1">The sequence shown here is derived from an EMBL/GenBank/DDBJ whole genome shotgun (WGS) entry which is preliminary data.</text>
</comment>
<keyword evidence="2" id="KW-1185">Reference proteome</keyword>